<dbReference type="Proteomes" id="UP001140979">
    <property type="component" value="Unassembled WGS sequence"/>
</dbReference>
<dbReference type="RefSeq" id="WP_274683683.1">
    <property type="nucleotide sequence ID" value="NZ_JAKNBA010000033.1"/>
</dbReference>
<accession>A0A9X4EW99</accession>
<reference evidence="2" key="1">
    <citation type="submission" date="2022-02" db="EMBL/GenBank/DDBJ databases">
        <title>Emergence and expansion in Europe of a Vibrio aestuarianus clonal complex pathogenic for oysters.</title>
        <authorList>
            <person name="Mesnil A."/>
            <person name="Travers M.-A."/>
        </authorList>
    </citation>
    <scope>NUCLEOTIDE SEQUENCE</scope>
    <source>
        <strain evidence="2">19_064_11T1</strain>
    </source>
</reference>
<feature type="chain" id="PRO_5040923496" evidence="1">
    <location>
        <begin position="22"/>
        <end position="114"/>
    </location>
</feature>
<name>A0A9X4EW99_9VIBR</name>
<gene>
    <name evidence="2" type="ORF">L9W94_15565</name>
</gene>
<dbReference type="AlphaFoldDB" id="A0A9X4EW99"/>
<comment type="caution">
    <text evidence="2">The sequence shown here is derived from an EMBL/GenBank/DDBJ whole genome shotgun (WGS) entry which is preliminary data.</text>
</comment>
<sequence>MNFKRCNLLALMLLLAMPVMAASYIGSEETYISSVISYNQFGAGDVVFRLDKPIQQCHGYWINKGDPGFEANLSMIIAAYQAKSPVMIYGLPAQSEKWKGSRNHWCKLYQITYR</sequence>
<organism evidence="2 3">
    <name type="scientific">Vibrio aestuarianus</name>
    <dbReference type="NCBI Taxonomy" id="28171"/>
    <lineage>
        <taxon>Bacteria</taxon>
        <taxon>Pseudomonadati</taxon>
        <taxon>Pseudomonadota</taxon>
        <taxon>Gammaproteobacteria</taxon>
        <taxon>Vibrionales</taxon>
        <taxon>Vibrionaceae</taxon>
        <taxon>Vibrio</taxon>
    </lineage>
</organism>
<evidence type="ECO:0000313" key="2">
    <source>
        <dbReference type="EMBL" id="MDE1243547.1"/>
    </source>
</evidence>
<feature type="signal peptide" evidence="1">
    <location>
        <begin position="1"/>
        <end position="21"/>
    </location>
</feature>
<dbReference type="EMBL" id="JAKNBA010000033">
    <property type="protein sequence ID" value="MDE1243547.1"/>
    <property type="molecule type" value="Genomic_DNA"/>
</dbReference>
<proteinExistence type="predicted"/>
<evidence type="ECO:0000313" key="3">
    <source>
        <dbReference type="Proteomes" id="UP001140979"/>
    </source>
</evidence>
<protein>
    <submittedName>
        <fullName evidence="2">Uncharacterized protein</fullName>
    </submittedName>
</protein>
<keyword evidence="1" id="KW-0732">Signal</keyword>
<evidence type="ECO:0000256" key="1">
    <source>
        <dbReference type="SAM" id="SignalP"/>
    </source>
</evidence>